<reference evidence="14 15" key="1">
    <citation type="submission" date="2011-07" db="EMBL/GenBank/DDBJ databases">
        <authorList>
            <person name="Coyne R."/>
            <person name="Brami D."/>
            <person name="Johnson J."/>
            <person name="Hostetler J."/>
            <person name="Hannick L."/>
            <person name="Clark T."/>
            <person name="Cassidy-Hanley D."/>
            <person name="Inman J."/>
        </authorList>
    </citation>
    <scope>NUCLEOTIDE SEQUENCE [LARGE SCALE GENOMIC DNA]</scope>
    <source>
        <strain evidence="14 15">G5</strain>
    </source>
</reference>
<comment type="catalytic activity">
    <reaction evidence="8">
        <text>L-seryl-[protein] + ATP = O-phospho-L-seryl-[protein] + ADP + H(+)</text>
        <dbReference type="Rhea" id="RHEA:17989"/>
        <dbReference type="Rhea" id="RHEA-COMP:9863"/>
        <dbReference type="Rhea" id="RHEA-COMP:11604"/>
        <dbReference type="ChEBI" id="CHEBI:15378"/>
        <dbReference type="ChEBI" id="CHEBI:29999"/>
        <dbReference type="ChEBI" id="CHEBI:30616"/>
        <dbReference type="ChEBI" id="CHEBI:83421"/>
        <dbReference type="ChEBI" id="CHEBI:456216"/>
        <dbReference type="EC" id="2.7.11.1"/>
    </reaction>
</comment>
<dbReference type="Pfam" id="PF00069">
    <property type="entry name" value="Pkinase"/>
    <property type="match status" value="1"/>
</dbReference>
<dbReference type="RefSeq" id="XP_004024185.1">
    <property type="nucleotide sequence ID" value="XM_004024136.1"/>
</dbReference>
<sequence>MKSFIILALFITLAFSNFSQKEAHLSLAEIYKSAFGSTILNAIQMNISSQATSDDIIALIDQILNQLQDAQIKKNTQNEVDVSNYALQVQQLSGRIKQTLDDTDTTRNEIKLSEENLEQYKLIKLQAESDYQNIVNSIEIGTAERELAHANWQESDSELAAALEAIDQANVLLQHLHNGVSFVQLSLRFGKVLGKLKNLKSKQSSLFRPVIMALSQIQDNLNYDKLQKIIELLVNLKNTLNDVKDINQKNETKNTEKWENRLNLLNNINKNMFNYQYVIGKGGFGKVWRVEHKKTKQIYAMKEMLKSKIITKRSVNSVMSERNLLSQLKHPFIVNMNYAFQDRDNLYLLMDLVNGGDLRFHIGRHRRFKENQTLFFVCCIILAFEYLHENNVIHRDVKPENLVLDTDGYVKLTDLGVARVWREDNAQDTSGTPGYMAPEVMCRQNHGIAVDYFALGVIAYEFMMGRRPYLGRNRKEIRDQILSKQVQIKKQEIPEGYSIEAADFINRCIQRKPANRLGVNGPQEVKCHPWFRNIEWNKLLNKQIQAPFIPIAIEDNYEYRQQISIDGIDSNEELIQQNALLLRKDSVQNLFAGYNFNMEDYVKQIGSTKNSTSTNVNTERTQSTLNSKKFQQDMS</sequence>
<evidence type="ECO:0000259" key="12">
    <source>
        <dbReference type="PROSITE" id="PS50011"/>
    </source>
</evidence>
<feature type="chain" id="PRO_5003408078" description="non-specific serine/threonine protein kinase" evidence="11">
    <location>
        <begin position="17"/>
        <end position="635"/>
    </location>
</feature>
<evidence type="ECO:0000256" key="7">
    <source>
        <dbReference type="ARBA" id="ARBA00047899"/>
    </source>
</evidence>
<gene>
    <name evidence="14" type="ORF">IMG5_198090</name>
</gene>
<dbReference type="InParanoid" id="G0R5E3"/>
<evidence type="ECO:0000256" key="6">
    <source>
        <dbReference type="ARBA" id="ARBA00022840"/>
    </source>
</evidence>
<feature type="compositionally biased region" description="Low complexity" evidence="10">
    <location>
        <begin position="608"/>
        <end position="618"/>
    </location>
</feature>
<dbReference type="GO" id="GO:0035556">
    <property type="term" value="P:intracellular signal transduction"/>
    <property type="evidence" value="ECO:0007669"/>
    <property type="project" value="TreeGrafter"/>
</dbReference>
<dbReference type="eggNOG" id="KOG0598">
    <property type="taxonomic scope" value="Eukaryota"/>
</dbReference>
<evidence type="ECO:0000256" key="9">
    <source>
        <dbReference type="PROSITE-ProRule" id="PRU10141"/>
    </source>
</evidence>
<feature type="domain" description="Protein kinase" evidence="12">
    <location>
        <begin position="273"/>
        <end position="531"/>
    </location>
</feature>
<keyword evidence="11" id="KW-0732">Signal</keyword>
<keyword evidence="6 9" id="KW-0067">ATP-binding</keyword>
<dbReference type="PROSITE" id="PS00108">
    <property type="entry name" value="PROTEIN_KINASE_ST"/>
    <property type="match status" value="1"/>
</dbReference>
<dbReference type="GO" id="GO:0005524">
    <property type="term" value="F:ATP binding"/>
    <property type="evidence" value="ECO:0007669"/>
    <property type="project" value="UniProtKB-UniRule"/>
</dbReference>
<dbReference type="CDD" id="cd05578">
    <property type="entry name" value="STKc_Yank1"/>
    <property type="match status" value="1"/>
</dbReference>
<dbReference type="GO" id="GO:0106310">
    <property type="term" value="F:protein serine kinase activity"/>
    <property type="evidence" value="ECO:0007669"/>
    <property type="project" value="RHEA"/>
</dbReference>
<dbReference type="Proteomes" id="UP000008983">
    <property type="component" value="Unassembled WGS sequence"/>
</dbReference>
<feature type="signal peptide" evidence="11">
    <location>
        <begin position="1"/>
        <end position="16"/>
    </location>
</feature>
<feature type="domain" description="AGC-kinase C-terminal" evidence="13">
    <location>
        <begin position="532"/>
        <end position="606"/>
    </location>
</feature>
<evidence type="ECO:0000256" key="4">
    <source>
        <dbReference type="ARBA" id="ARBA00022741"/>
    </source>
</evidence>
<name>G0R5E3_ICHMU</name>
<dbReference type="STRING" id="857967.G0R5E3"/>
<dbReference type="OMA" id="RIHYYEL"/>
<evidence type="ECO:0000256" key="2">
    <source>
        <dbReference type="ARBA" id="ARBA00022527"/>
    </source>
</evidence>
<dbReference type="PANTHER" id="PTHR24356:SF374">
    <property type="entry name" value="PROTEIN KINASE DOMAIN-CONTAINING PROTEIN"/>
    <property type="match status" value="1"/>
</dbReference>
<evidence type="ECO:0000256" key="5">
    <source>
        <dbReference type="ARBA" id="ARBA00022777"/>
    </source>
</evidence>
<dbReference type="PROSITE" id="PS00107">
    <property type="entry name" value="PROTEIN_KINASE_ATP"/>
    <property type="match status" value="1"/>
</dbReference>
<keyword evidence="2" id="KW-0723">Serine/threonine-protein kinase</keyword>
<evidence type="ECO:0000313" key="14">
    <source>
        <dbReference type="EMBL" id="EGR27301.1"/>
    </source>
</evidence>
<dbReference type="InterPro" id="IPR000961">
    <property type="entry name" value="AGC-kinase_C"/>
</dbReference>
<evidence type="ECO:0000259" key="13">
    <source>
        <dbReference type="PROSITE" id="PS51285"/>
    </source>
</evidence>
<dbReference type="PANTHER" id="PTHR24356">
    <property type="entry name" value="SERINE/THREONINE-PROTEIN KINASE"/>
    <property type="match status" value="1"/>
</dbReference>
<dbReference type="InterPro" id="IPR050236">
    <property type="entry name" value="Ser_Thr_kinase_AGC"/>
</dbReference>
<evidence type="ECO:0000256" key="10">
    <source>
        <dbReference type="SAM" id="MobiDB-lite"/>
    </source>
</evidence>
<dbReference type="GO" id="GO:0004674">
    <property type="term" value="F:protein serine/threonine kinase activity"/>
    <property type="evidence" value="ECO:0007669"/>
    <property type="project" value="UniProtKB-KW"/>
</dbReference>
<dbReference type="PROSITE" id="PS51285">
    <property type="entry name" value="AGC_KINASE_CTER"/>
    <property type="match status" value="1"/>
</dbReference>
<evidence type="ECO:0000256" key="3">
    <source>
        <dbReference type="ARBA" id="ARBA00022679"/>
    </source>
</evidence>
<dbReference type="InterPro" id="IPR008271">
    <property type="entry name" value="Ser/Thr_kinase_AS"/>
</dbReference>
<dbReference type="InterPro" id="IPR017441">
    <property type="entry name" value="Protein_kinase_ATP_BS"/>
</dbReference>
<dbReference type="Gene3D" id="1.10.510.10">
    <property type="entry name" value="Transferase(Phosphotransferase) domain 1"/>
    <property type="match status" value="1"/>
</dbReference>
<dbReference type="PROSITE" id="PS50011">
    <property type="entry name" value="PROTEIN_KINASE_DOM"/>
    <property type="match status" value="1"/>
</dbReference>
<keyword evidence="4 9" id="KW-0547">Nucleotide-binding</keyword>
<dbReference type="InterPro" id="IPR011009">
    <property type="entry name" value="Kinase-like_dom_sf"/>
</dbReference>
<comment type="catalytic activity">
    <reaction evidence="7">
        <text>L-threonyl-[protein] + ATP = O-phospho-L-threonyl-[protein] + ADP + H(+)</text>
        <dbReference type="Rhea" id="RHEA:46608"/>
        <dbReference type="Rhea" id="RHEA-COMP:11060"/>
        <dbReference type="Rhea" id="RHEA-COMP:11605"/>
        <dbReference type="ChEBI" id="CHEBI:15378"/>
        <dbReference type="ChEBI" id="CHEBI:30013"/>
        <dbReference type="ChEBI" id="CHEBI:30616"/>
        <dbReference type="ChEBI" id="CHEBI:61977"/>
        <dbReference type="ChEBI" id="CHEBI:456216"/>
        <dbReference type="EC" id="2.7.11.1"/>
    </reaction>
</comment>
<dbReference type="AlphaFoldDB" id="G0R5E3"/>
<dbReference type="EC" id="2.7.11.1" evidence="1"/>
<evidence type="ECO:0000256" key="1">
    <source>
        <dbReference type="ARBA" id="ARBA00012513"/>
    </source>
</evidence>
<evidence type="ECO:0000256" key="11">
    <source>
        <dbReference type="SAM" id="SignalP"/>
    </source>
</evidence>
<dbReference type="InterPro" id="IPR000719">
    <property type="entry name" value="Prot_kinase_dom"/>
</dbReference>
<keyword evidence="3 14" id="KW-0808">Transferase</keyword>
<keyword evidence="5 14" id="KW-0418">Kinase</keyword>
<dbReference type="SUPFAM" id="SSF56112">
    <property type="entry name" value="Protein kinase-like (PK-like)"/>
    <property type="match status" value="1"/>
</dbReference>
<feature type="region of interest" description="Disordered" evidence="10">
    <location>
        <begin position="608"/>
        <end position="635"/>
    </location>
</feature>
<organism evidence="14 15">
    <name type="scientific">Ichthyophthirius multifiliis</name>
    <name type="common">White spot disease agent</name>
    <name type="synonym">Ich</name>
    <dbReference type="NCBI Taxonomy" id="5932"/>
    <lineage>
        <taxon>Eukaryota</taxon>
        <taxon>Sar</taxon>
        <taxon>Alveolata</taxon>
        <taxon>Ciliophora</taxon>
        <taxon>Intramacronucleata</taxon>
        <taxon>Oligohymenophorea</taxon>
        <taxon>Hymenostomatida</taxon>
        <taxon>Ophryoglenina</taxon>
        <taxon>Ichthyophthirius</taxon>
    </lineage>
</organism>
<evidence type="ECO:0000256" key="8">
    <source>
        <dbReference type="ARBA" id="ARBA00048679"/>
    </source>
</evidence>
<dbReference type="GeneID" id="14903371"/>
<accession>G0R5E3</accession>
<dbReference type="EMBL" id="GL984369">
    <property type="protein sequence ID" value="EGR27301.1"/>
    <property type="molecule type" value="Genomic_DNA"/>
</dbReference>
<dbReference type="OrthoDB" id="298080at2759"/>
<feature type="compositionally biased region" description="Polar residues" evidence="10">
    <location>
        <begin position="619"/>
        <end position="635"/>
    </location>
</feature>
<proteinExistence type="predicted"/>
<dbReference type="SMART" id="SM00220">
    <property type="entry name" value="S_TKc"/>
    <property type="match status" value="1"/>
</dbReference>
<feature type="binding site" evidence="9">
    <location>
        <position position="302"/>
    </location>
    <ligand>
        <name>ATP</name>
        <dbReference type="ChEBI" id="CHEBI:30616"/>
    </ligand>
</feature>
<dbReference type="Gene3D" id="3.30.200.20">
    <property type="entry name" value="Phosphorylase Kinase, domain 1"/>
    <property type="match status" value="1"/>
</dbReference>
<protein>
    <recommendedName>
        <fullName evidence="1">non-specific serine/threonine protein kinase</fullName>
        <ecNumber evidence="1">2.7.11.1</ecNumber>
    </recommendedName>
</protein>
<dbReference type="FunFam" id="3.30.200.20:FF:000854">
    <property type="entry name" value="Uncharacterized protein"/>
    <property type="match status" value="1"/>
</dbReference>
<keyword evidence="15" id="KW-1185">Reference proteome</keyword>
<dbReference type="FunFam" id="1.10.510.10:FF:000454">
    <property type="entry name" value="Uncharacterized protein"/>
    <property type="match status" value="1"/>
</dbReference>
<evidence type="ECO:0000313" key="15">
    <source>
        <dbReference type="Proteomes" id="UP000008983"/>
    </source>
</evidence>